<name>R0GPG8_9BRAS</name>
<feature type="compositionally biased region" description="Basic and acidic residues" evidence="1">
    <location>
        <begin position="323"/>
        <end position="339"/>
    </location>
</feature>
<feature type="compositionally biased region" description="Polar residues" evidence="1">
    <location>
        <begin position="83"/>
        <end position="100"/>
    </location>
</feature>
<proteinExistence type="predicted"/>
<organism evidence="2 3">
    <name type="scientific">Capsella rubella</name>
    <dbReference type="NCBI Taxonomy" id="81985"/>
    <lineage>
        <taxon>Eukaryota</taxon>
        <taxon>Viridiplantae</taxon>
        <taxon>Streptophyta</taxon>
        <taxon>Embryophyta</taxon>
        <taxon>Tracheophyta</taxon>
        <taxon>Spermatophyta</taxon>
        <taxon>Magnoliopsida</taxon>
        <taxon>eudicotyledons</taxon>
        <taxon>Gunneridae</taxon>
        <taxon>Pentapetalae</taxon>
        <taxon>rosids</taxon>
        <taxon>malvids</taxon>
        <taxon>Brassicales</taxon>
        <taxon>Brassicaceae</taxon>
        <taxon>Camelineae</taxon>
        <taxon>Capsella</taxon>
    </lineage>
</organism>
<feature type="region of interest" description="Disordered" evidence="1">
    <location>
        <begin position="368"/>
        <end position="394"/>
    </location>
</feature>
<gene>
    <name evidence="2" type="ORF">CARUB_v10007371mg</name>
</gene>
<evidence type="ECO:0000313" key="2">
    <source>
        <dbReference type="EMBL" id="EOA18774.1"/>
    </source>
</evidence>
<feature type="compositionally biased region" description="Polar residues" evidence="1">
    <location>
        <begin position="303"/>
        <end position="313"/>
    </location>
</feature>
<evidence type="ECO:0008006" key="4">
    <source>
        <dbReference type="Google" id="ProtNLM"/>
    </source>
</evidence>
<protein>
    <recommendedName>
        <fullName evidence="4">Retrotransposon gag domain-containing protein</fullName>
    </recommendedName>
</protein>
<feature type="region of interest" description="Disordered" evidence="1">
    <location>
        <begin position="303"/>
        <end position="343"/>
    </location>
</feature>
<feature type="region of interest" description="Disordered" evidence="1">
    <location>
        <begin position="83"/>
        <end position="132"/>
    </location>
</feature>
<dbReference type="EMBL" id="KB870811">
    <property type="protein sequence ID" value="EOA18774.1"/>
    <property type="molecule type" value="Genomic_DNA"/>
</dbReference>
<dbReference type="Proteomes" id="UP000029121">
    <property type="component" value="Unassembled WGS sequence"/>
</dbReference>
<feature type="compositionally biased region" description="Acidic residues" evidence="1">
    <location>
        <begin position="368"/>
        <end position="388"/>
    </location>
</feature>
<dbReference type="Gene3D" id="2.40.70.10">
    <property type="entry name" value="Acid Proteases"/>
    <property type="match status" value="1"/>
</dbReference>
<dbReference type="PANTHER" id="PTHR15503">
    <property type="entry name" value="LDOC1 RELATED"/>
    <property type="match status" value="1"/>
</dbReference>
<evidence type="ECO:0000313" key="3">
    <source>
        <dbReference type="Proteomes" id="UP000029121"/>
    </source>
</evidence>
<keyword evidence="3" id="KW-1185">Reference proteome</keyword>
<feature type="non-terminal residue" evidence="2">
    <location>
        <position position="620"/>
    </location>
</feature>
<dbReference type="SUPFAM" id="SSF50630">
    <property type="entry name" value="Acid proteases"/>
    <property type="match status" value="1"/>
</dbReference>
<dbReference type="PANTHER" id="PTHR15503:SF22">
    <property type="entry name" value="TRANSPOSON TY3-I GAG POLYPROTEIN"/>
    <property type="match status" value="1"/>
</dbReference>
<dbReference type="InterPro" id="IPR032567">
    <property type="entry name" value="RTL1-rel"/>
</dbReference>
<accession>R0GPG8</accession>
<sequence>MTVGIVGVGSLVTGSWPSVEHSSMSGSMSSSTMGERVGKLEKEMLYLRQGMDLLLRGQIYGPAREGRDSTLACFTSPTSGVHFQTPVSPSVAPESNQRESSFPPPAPPRSVEPHYPMEPQYPPRSSEQRFPSPSLDHYSYSYPHTFQSRPLEIPTFDGHNPDDWLFRVEKCFEANRTHDAEKIDRVLPYLTGVAISWWRYTYGRVRISTWPEFKERCITRFRAKREAHRVAEYRDRFEELAVELPHVSLDVLESAFLKGLRKNLRDQVVRCRPTNLDEIVEVASVIEAQEKDTTGSPVRQFTRQTQFSSSLSNRHNEPSNFKKPFDMGNEMRRPQRGETKNSNPCRNCGEKWFHGHKCRHTRFKQLEVDEADEEEEEPIEQEREVEEEPREKEELVTLTLDSKSGLTNEKSMQMRGKIKGKEVKVLIDSGATSSFVDERLVQEMEWPIIAQRKFSVQVGGGNILRGRGVCAGLKLETQGVEIIQDFLVFDLGSVDVVLGYPWLASLGETKTNWGLQGISWKIDNHWVTVAGDPTISKSQVSLNSMERLFQHTDVVYCLELAALFEDKSEKKDKIEDAEIYGLLSQFQKVFSTPQNLPPPRNREHAITLQEGAGPVNLRPY</sequence>
<dbReference type="AlphaFoldDB" id="R0GPG8"/>
<dbReference type="Pfam" id="PF08284">
    <property type="entry name" value="RVP_2"/>
    <property type="match status" value="1"/>
</dbReference>
<dbReference type="eggNOG" id="KOG0017">
    <property type="taxonomic scope" value="Eukaryota"/>
</dbReference>
<reference evidence="3" key="1">
    <citation type="journal article" date="2013" name="Nat. Genet.">
        <title>The Capsella rubella genome and the genomic consequences of rapid mating system evolution.</title>
        <authorList>
            <person name="Slotte T."/>
            <person name="Hazzouri K.M."/>
            <person name="Agren J.A."/>
            <person name="Koenig D."/>
            <person name="Maumus F."/>
            <person name="Guo Y.L."/>
            <person name="Steige K."/>
            <person name="Platts A.E."/>
            <person name="Escobar J.S."/>
            <person name="Newman L.K."/>
            <person name="Wang W."/>
            <person name="Mandakova T."/>
            <person name="Vello E."/>
            <person name="Smith L.M."/>
            <person name="Henz S.R."/>
            <person name="Steffen J."/>
            <person name="Takuno S."/>
            <person name="Brandvain Y."/>
            <person name="Coop G."/>
            <person name="Andolfatto P."/>
            <person name="Hu T.T."/>
            <person name="Blanchette M."/>
            <person name="Clark R.M."/>
            <person name="Quesneville H."/>
            <person name="Nordborg M."/>
            <person name="Gaut B.S."/>
            <person name="Lysak M.A."/>
            <person name="Jenkins J."/>
            <person name="Grimwood J."/>
            <person name="Chapman J."/>
            <person name="Prochnik S."/>
            <person name="Shu S."/>
            <person name="Rokhsar D."/>
            <person name="Schmutz J."/>
            <person name="Weigel D."/>
            <person name="Wright S.I."/>
        </authorList>
    </citation>
    <scope>NUCLEOTIDE SEQUENCE [LARGE SCALE GENOMIC DNA]</scope>
    <source>
        <strain evidence="3">cv. Monte Gargano</strain>
    </source>
</reference>
<dbReference type="CDD" id="cd00303">
    <property type="entry name" value="retropepsin_like"/>
    <property type="match status" value="1"/>
</dbReference>
<dbReference type="InterPro" id="IPR021109">
    <property type="entry name" value="Peptidase_aspartic_dom_sf"/>
</dbReference>
<evidence type="ECO:0000256" key="1">
    <source>
        <dbReference type="SAM" id="MobiDB-lite"/>
    </source>
</evidence>